<dbReference type="Pfam" id="PF00589">
    <property type="entry name" value="Phage_integrase"/>
    <property type="match status" value="1"/>
</dbReference>
<comment type="caution">
    <text evidence="6">The sequence shown here is derived from an EMBL/GenBank/DDBJ whole genome shotgun (WGS) entry which is preliminary data.</text>
</comment>
<dbReference type="SUPFAM" id="SSF56349">
    <property type="entry name" value="DNA breaking-rejoining enzymes"/>
    <property type="match status" value="1"/>
</dbReference>
<feature type="domain" description="Tyr recombinase" evidence="4">
    <location>
        <begin position="187"/>
        <end position="393"/>
    </location>
</feature>
<evidence type="ECO:0000313" key="7">
    <source>
        <dbReference type="Proteomes" id="UP001214441"/>
    </source>
</evidence>
<dbReference type="PROSITE" id="PS51898">
    <property type="entry name" value="TYR_RECOMBINASE"/>
    <property type="match status" value="1"/>
</dbReference>
<evidence type="ECO:0000256" key="2">
    <source>
        <dbReference type="ARBA" id="ARBA00023172"/>
    </source>
</evidence>
<evidence type="ECO:0000313" key="6">
    <source>
        <dbReference type="EMBL" id="MDJ1131761.1"/>
    </source>
</evidence>
<dbReference type="EMBL" id="JANCPR020000006">
    <property type="protein sequence ID" value="MDJ1131761.1"/>
    <property type="molecule type" value="Genomic_DNA"/>
</dbReference>
<accession>A0ABT6ZRT9</accession>
<dbReference type="InterPro" id="IPR011010">
    <property type="entry name" value="DNA_brk_join_enz"/>
</dbReference>
<gene>
    <name evidence="6" type="ORF">NMN56_007280</name>
</gene>
<dbReference type="PROSITE" id="PS51900">
    <property type="entry name" value="CB"/>
    <property type="match status" value="1"/>
</dbReference>
<protein>
    <submittedName>
        <fullName evidence="6">Site-specific integrase</fullName>
    </submittedName>
</protein>
<feature type="domain" description="Core-binding (CB)" evidence="5">
    <location>
        <begin position="68"/>
        <end position="159"/>
    </location>
</feature>
<sequence length="400" mass="44649">MDDPIKKLQPNRKGEVRYRFVVDAGPDPTTGKRRQLTVTRDTLKEAKAEYARIVSQRNAGTLIAPSKLTVAQLVDMWLALVTPDVEAKTARSYVDAMAYVKTHLGAQRVQQLTEEDVQSLVEWMLTSARRIGGEPGTGLSARTVSLTLGRLRAVLILGIRRGILARNVAEYVTVPKEARKAARAKKRERKPWNEDEVRQFLAGIRDTREFGGWMLTFIAERPAEVCGARWAEDIDLANGTTTIGNTRTLTYDPSRPRGERSVVVEKDAKTDAGERALPLPLPTWVGLKMFRAIQDAERIAAGDGYENSGYVMVDELGRPWKTDKLRREAYKLMDATGVRRVRLYDARHAVLSWMANNGVPDTVVSAWAGHTDLSFTKRIYVHPDPQSLKVGSDKLGELLG</sequence>
<dbReference type="InterPro" id="IPR044068">
    <property type="entry name" value="CB"/>
</dbReference>
<dbReference type="InterPro" id="IPR010998">
    <property type="entry name" value="Integrase_recombinase_N"/>
</dbReference>
<keyword evidence="1 3" id="KW-0238">DNA-binding</keyword>
<evidence type="ECO:0000256" key="1">
    <source>
        <dbReference type="ARBA" id="ARBA00023125"/>
    </source>
</evidence>
<dbReference type="InterPro" id="IPR002104">
    <property type="entry name" value="Integrase_catalytic"/>
</dbReference>
<keyword evidence="2" id="KW-0233">DNA recombination</keyword>
<reference evidence="6 7" key="1">
    <citation type="submission" date="2023-05" db="EMBL/GenBank/DDBJ databases">
        <title>Streptantibioticus silvisoli sp. nov., acidotolerant actinomycetes 1 from pine litter.</title>
        <authorList>
            <person name="Swiecimska M."/>
            <person name="Golinska P."/>
            <person name="Sangal V."/>
            <person name="Wachnowicz B."/>
            <person name="Goodfellow M."/>
        </authorList>
    </citation>
    <scope>NUCLEOTIDE SEQUENCE [LARGE SCALE GENOMIC DNA]</scope>
    <source>
        <strain evidence="6 7">DSM 42109</strain>
    </source>
</reference>
<proteinExistence type="predicted"/>
<name>A0ABT6ZRT9_9ACTN</name>
<dbReference type="Gene3D" id="1.10.150.130">
    <property type="match status" value="1"/>
</dbReference>
<dbReference type="CDD" id="cd01189">
    <property type="entry name" value="INT_ICEBs1_C_like"/>
    <property type="match status" value="1"/>
</dbReference>
<evidence type="ECO:0000256" key="3">
    <source>
        <dbReference type="PROSITE-ProRule" id="PRU01248"/>
    </source>
</evidence>
<dbReference type="RefSeq" id="WP_274044519.1">
    <property type="nucleotide sequence ID" value="NZ_JANCPR020000006.1"/>
</dbReference>
<organism evidence="6 7">
    <name type="scientific">Streptomyces iconiensis</name>
    <dbReference type="NCBI Taxonomy" id="1384038"/>
    <lineage>
        <taxon>Bacteria</taxon>
        <taxon>Bacillati</taxon>
        <taxon>Actinomycetota</taxon>
        <taxon>Actinomycetes</taxon>
        <taxon>Kitasatosporales</taxon>
        <taxon>Streptomycetaceae</taxon>
        <taxon>Streptomyces</taxon>
    </lineage>
</organism>
<dbReference type="PANTHER" id="PTHR30349">
    <property type="entry name" value="PHAGE INTEGRASE-RELATED"/>
    <property type="match status" value="1"/>
</dbReference>
<dbReference type="Gene3D" id="1.10.443.10">
    <property type="entry name" value="Intergrase catalytic core"/>
    <property type="match status" value="1"/>
</dbReference>
<dbReference type="InterPro" id="IPR013762">
    <property type="entry name" value="Integrase-like_cat_sf"/>
</dbReference>
<evidence type="ECO:0000259" key="5">
    <source>
        <dbReference type="PROSITE" id="PS51900"/>
    </source>
</evidence>
<dbReference type="Proteomes" id="UP001214441">
    <property type="component" value="Unassembled WGS sequence"/>
</dbReference>
<dbReference type="InterPro" id="IPR050090">
    <property type="entry name" value="Tyrosine_recombinase_XerCD"/>
</dbReference>
<evidence type="ECO:0000259" key="4">
    <source>
        <dbReference type="PROSITE" id="PS51898"/>
    </source>
</evidence>
<keyword evidence="7" id="KW-1185">Reference proteome</keyword>